<evidence type="ECO:0000313" key="1">
    <source>
        <dbReference type="EMBL" id="MBX41850.1"/>
    </source>
</evidence>
<proteinExistence type="predicted"/>
<sequence length="77" mass="8466">MKSLPFDENPWRISTKTHRGKNWILCCSTLAQAPLNQAAVVGFPHLNLSHFTVSPQGLSLSEPAFLPGRLPGNIKDL</sequence>
<dbReference type="AlphaFoldDB" id="A0A2P2NHJ4"/>
<protein>
    <submittedName>
        <fullName evidence="1">Uncharacterized protein</fullName>
    </submittedName>
</protein>
<accession>A0A2P2NHJ4</accession>
<reference evidence="1" key="1">
    <citation type="submission" date="2018-02" db="EMBL/GenBank/DDBJ databases">
        <title>Rhizophora mucronata_Transcriptome.</title>
        <authorList>
            <person name="Meera S.P."/>
            <person name="Sreeshan A."/>
            <person name="Augustine A."/>
        </authorList>
    </citation>
    <scope>NUCLEOTIDE SEQUENCE</scope>
    <source>
        <tissue evidence="1">Leaf</tissue>
    </source>
</reference>
<organism evidence="1">
    <name type="scientific">Rhizophora mucronata</name>
    <name type="common">Asiatic mangrove</name>
    <dbReference type="NCBI Taxonomy" id="61149"/>
    <lineage>
        <taxon>Eukaryota</taxon>
        <taxon>Viridiplantae</taxon>
        <taxon>Streptophyta</taxon>
        <taxon>Embryophyta</taxon>
        <taxon>Tracheophyta</taxon>
        <taxon>Spermatophyta</taxon>
        <taxon>Magnoliopsida</taxon>
        <taxon>eudicotyledons</taxon>
        <taxon>Gunneridae</taxon>
        <taxon>Pentapetalae</taxon>
        <taxon>rosids</taxon>
        <taxon>fabids</taxon>
        <taxon>Malpighiales</taxon>
        <taxon>Rhizophoraceae</taxon>
        <taxon>Rhizophora</taxon>
    </lineage>
</organism>
<dbReference type="EMBL" id="GGEC01061366">
    <property type="protein sequence ID" value="MBX41850.1"/>
    <property type="molecule type" value="Transcribed_RNA"/>
</dbReference>
<name>A0A2P2NHJ4_RHIMU</name>